<organism evidence="2 5">
    <name type="scientific">Halococcus dombrowskii</name>
    <dbReference type="NCBI Taxonomy" id="179637"/>
    <lineage>
        <taxon>Archaea</taxon>
        <taxon>Methanobacteriati</taxon>
        <taxon>Methanobacteriota</taxon>
        <taxon>Stenosarchaea group</taxon>
        <taxon>Halobacteria</taxon>
        <taxon>Halobacteriales</taxon>
        <taxon>Halococcaceae</taxon>
        <taxon>Halococcus</taxon>
    </lineage>
</organism>
<dbReference type="Pfam" id="PF24433">
    <property type="entry name" value="DUF7556"/>
    <property type="match status" value="1"/>
</dbReference>
<dbReference type="RefSeq" id="WP_244703495.1">
    <property type="nucleotide sequence ID" value="NZ_BAAADN010000062.1"/>
</dbReference>
<sequence>MTPDTAAVATAGSAEDVMGSVDDDGSVERFVIADISRDDAWLSLPLAEAATLADWQ</sequence>
<evidence type="ECO:0000313" key="3">
    <source>
        <dbReference type="EMBL" id="UOO95571.1"/>
    </source>
</evidence>
<evidence type="ECO:0000313" key="5">
    <source>
        <dbReference type="Proteomes" id="UP001500962"/>
    </source>
</evidence>
<dbReference type="Proteomes" id="UP000830542">
    <property type="component" value="Chromosome"/>
</dbReference>
<dbReference type="GeneID" id="71760661"/>
<dbReference type="AlphaFoldDB" id="A0AAV3SKA8"/>
<name>A0AAV3SKA8_HALDO</name>
<dbReference type="Proteomes" id="UP001500962">
    <property type="component" value="Unassembled WGS sequence"/>
</dbReference>
<accession>A0AAV3SKA8</accession>
<feature type="region of interest" description="Disordered" evidence="1">
    <location>
        <begin position="1"/>
        <end position="20"/>
    </location>
</feature>
<proteinExistence type="predicted"/>
<keyword evidence="4" id="KW-1185">Reference proteome</keyword>
<evidence type="ECO:0000256" key="1">
    <source>
        <dbReference type="SAM" id="MobiDB-lite"/>
    </source>
</evidence>
<dbReference type="EMBL" id="BAAADN010000062">
    <property type="protein sequence ID" value="GAA0473558.1"/>
    <property type="molecule type" value="Genomic_DNA"/>
</dbReference>
<evidence type="ECO:0000313" key="2">
    <source>
        <dbReference type="EMBL" id="GAA0473558.1"/>
    </source>
</evidence>
<dbReference type="InterPro" id="IPR055978">
    <property type="entry name" value="DUF7556"/>
</dbReference>
<evidence type="ECO:0000313" key="4">
    <source>
        <dbReference type="Proteomes" id="UP000830542"/>
    </source>
</evidence>
<dbReference type="EMBL" id="CP095005">
    <property type="protein sequence ID" value="UOO95571.1"/>
    <property type="molecule type" value="Genomic_DNA"/>
</dbReference>
<gene>
    <name evidence="2" type="ORF">GCM10008985_32890</name>
    <name evidence="3" type="ORF">MUK72_02395</name>
</gene>
<reference evidence="3" key="2">
    <citation type="submission" date="2022-04" db="EMBL/GenBank/DDBJ databases">
        <title>Sequencing and genomic assembly of Halococcus dombrowskii.</title>
        <authorList>
            <person name="Lim S.W."/>
            <person name="MacLea K.S."/>
        </authorList>
    </citation>
    <scope>NUCLEOTIDE SEQUENCE</scope>
    <source>
        <strain evidence="3">H4</strain>
    </source>
</reference>
<reference evidence="2" key="1">
    <citation type="journal article" date="2014" name="Int. J. Syst. Evol. Microbiol.">
        <title>Complete genome sequence of Corynebacterium casei LMG S-19264T (=DSM 44701T), isolated from a smear-ripened cheese.</title>
        <authorList>
            <consortium name="US DOE Joint Genome Institute (JGI-PGF)"/>
            <person name="Walter F."/>
            <person name="Albersmeier A."/>
            <person name="Kalinowski J."/>
            <person name="Ruckert C."/>
        </authorList>
    </citation>
    <scope>NUCLEOTIDE SEQUENCE</scope>
    <source>
        <strain evidence="2">JCM 12289</strain>
    </source>
</reference>
<protein>
    <submittedName>
        <fullName evidence="2">Uncharacterized protein</fullName>
    </submittedName>
</protein>
<reference evidence="2" key="3">
    <citation type="submission" date="2023-12" db="EMBL/GenBank/DDBJ databases">
        <authorList>
            <person name="Sun Q."/>
            <person name="Inoue M."/>
        </authorList>
    </citation>
    <scope>NUCLEOTIDE SEQUENCE</scope>
    <source>
        <strain evidence="2">JCM 12289</strain>
    </source>
</reference>
<dbReference type="KEGG" id="hdo:MUK72_02395"/>